<dbReference type="Proteomes" id="UP000003100">
    <property type="component" value="Unassembled WGS sequence"/>
</dbReference>
<dbReference type="InterPro" id="IPR058739">
    <property type="entry name" value="NicX"/>
</dbReference>
<dbReference type="SUPFAM" id="SSF144052">
    <property type="entry name" value="Thermophilic metalloprotease-like"/>
    <property type="match status" value="1"/>
</dbReference>
<dbReference type="RefSeq" id="WP_005949579.1">
    <property type="nucleotide sequence ID" value="NZ_CP136423.1"/>
</dbReference>
<dbReference type="PANTHER" id="PTHR34448:SF1">
    <property type="entry name" value="BLL6088 PROTEIN"/>
    <property type="match status" value="1"/>
</dbReference>
<comment type="caution">
    <text evidence="2">The sequence shown here is derived from an EMBL/GenBank/DDBJ whole genome shotgun (WGS) entry which is preliminary data.</text>
</comment>
<evidence type="ECO:0000256" key="1">
    <source>
        <dbReference type="ARBA" id="ARBA00022723"/>
    </source>
</evidence>
<reference evidence="2 3" key="1">
    <citation type="submission" date="2009-01" db="EMBL/GenBank/DDBJ databases">
        <authorList>
            <person name="Fulton L."/>
            <person name="Clifton S."/>
            <person name="Fulton B."/>
            <person name="Xu J."/>
            <person name="Minx P."/>
            <person name="Pepin K.H."/>
            <person name="Johnson M."/>
            <person name="Bhonagiri V."/>
            <person name="Nash W.E."/>
            <person name="Mardis E.R."/>
            <person name="Wilson R.K."/>
        </authorList>
    </citation>
    <scope>NUCLEOTIDE SEQUENCE [LARGE SCALE GENOMIC DNA]</scope>
    <source>
        <strain evidence="3">DSM 10507 / JCM 14656 / S5a33</strain>
    </source>
</reference>
<reference evidence="2 3" key="2">
    <citation type="submission" date="2009-02" db="EMBL/GenBank/DDBJ databases">
        <title>Draft genome sequence of Blautia hydrogenotrophica DSM 10507 (Ruminococcus hydrogenotrophicus DSM 10507).</title>
        <authorList>
            <person name="Sudarsanam P."/>
            <person name="Ley R."/>
            <person name="Guruge J."/>
            <person name="Turnbaugh P.J."/>
            <person name="Mahowald M."/>
            <person name="Liep D."/>
            <person name="Gordon J."/>
        </authorList>
    </citation>
    <scope>NUCLEOTIDE SEQUENCE [LARGE SCALE GENOMIC DNA]</scope>
    <source>
        <strain evidence="3">DSM 10507 / JCM 14656 / S5a33</strain>
    </source>
</reference>
<dbReference type="Pfam" id="PF26233">
    <property type="entry name" value="NicX"/>
    <property type="match status" value="1"/>
</dbReference>
<evidence type="ECO:0000313" key="2">
    <source>
        <dbReference type="EMBL" id="EEG48788.1"/>
    </source>
</evidence>
<gene>
    <name evidence="2" type="ORF">RUMHYD_02316</name>
</gene>
<proteinExistence type="predicted"/>
<dbReference type="HOGENOM" id="CLU_062630_0_0_9"/>
<accession>C0CN78</accession>
<keyword evidence="1" id="KW-0479">Metal-binding</keyword>
<dbReference type="eggNOG" id="COG2309">
    <property type="taxonomic scope" value="Bacteria"/>
</dbReference>
<name>C0CN78_BLAHS</name>
<dbReference type="GO" id="GO:0046872">
    <property type="term" value="F:metal ion binding"/>
    <property type="evidence" value="ECO:0007669"/>
    <property type="project" value="UniProtKB-KW"/>
</dbReference>
<organism evidence="2 3">
    <name type="scientific">Blautia hydrogenotrophica (strain DSM 10507 / JCM 14656 / S5a33)</name>
    <name type="common">Ruminococcus hydrogenotrophicus</name>
    <dbReference type="NCBI Taxonomy" id="476272"/>
    <lineage>
        <taxon>Bacteria</taxon>
        <taxon>Bacillati</taxon>
        <taxon>Bacillota</taxon>
        <taxon>Clostridia</taxon>
        <taxon>Lachnospirales</taxon>
        <taxon>Lachnospiraceae</taxon>
        <taxon>Blautia</taxon>
    </lineage>
</organism>
<dbReference type="EMBL" id="ACBZ01000124">
    <property type="protein sequence ID" value="EEG48788.1"/>
    <property type="molecule type" value="Genomic_DNA"/>
</dbReference>
<protein>
    <recommendedName>
        <fullName evidence="4">Thermophilic metalloprotease (M29)</fullName>
    </recommendedName>
</protein>
<dbReference type="InterPro" id="IPR052170">
    <property type="entry name" value="M29_Exopeptidase"/>
</dbReference>
<dbReference type="GeneID" id="86821079"/>
<sequence length="320" mass="34746">MGKEILEGCKILLHTCGAVKENEKVLVVTDETSRQIGEAMYQCAVEYTDATLICTKDRTTHGEAPTDCVAAAMAQADVIFSATTFSLYNTDARIKACEKGARFINMADYSLDMLKKGCLFTDWEEIRKLVDRTAKKIVGKELRITTPAGTDFWTSIEGRHADVGYGTSIHKGEASSPPDAECAVGPVEDTARGVLVIDGSIPLPGLGIIKEPIRIEVEDGYLRKIEGGEEADILRKSLEAFQDPRVYLAAEVGFGLNPAASLSGRMLEDEGVFGTMHIGIGNNLSYGGNCNTPIHIDLIMKKPTCIVDSHYVYKDGVLCE</sequence>
<evidence type="ECO:0008006" key="4">
    <source>
        <dbReference type="Google" id="ProtNLM"/>
    </source>
</evidence>
<dbReference type="AlphaFoldDB" id="C0CN78"/>
<evidence type="ECO:0000313" key="3">
    <source>
        <dbReference type="Proteomes" id="UP000003100"/>
    </source>
</evidence>
<dbReference type="PANTHER" id="PTHR34448">
    <property type="entry name" value="AMINOPEPTIDASE"/>
    <property type="match status" value="1"/>
</dbReference>
<keyword evidence="3" id="KW-1185">Reference proteome</keyword>
<dbReference type="PATRIC" id="fig|476272.21.peg.1748"/>